<keyword evidence="21" id="KW-1185">Reference proteome</keyword>
<feature type="transmembrane region" description="Helical" evidence="18">
    <location>
        <begin position="28"/>
        <end position="47"/>
    </location>
</feature>
<dbReference type="Gene3D" id="3.40.50.300">
    <property type="entry name" value="P-loop containing nucleotide triphosphate hydrolases"/>
    <property type="match status" value="1"/>
</dbReference>
<reference evidence="20 21" key="1">
    <citation type="journal article" date="2020" name="Int. J. Syst. Evol. Microbiol.">
        <title>Novel acetic acid bacteria from cider fermentations: Acetobacter conturbans sp. nov. and Acetobacter fallax sp. nov.</title>
        <authorList>
            <person name="Sombolestani A.S."/>
            <person name="Cleenwerck I."/>
            <person name="Cnockaert M."/>
            <person name="Borremans W."/>
            <person name="Wieme A.D."/>
            <person name="De Vuyst L."/>
            <person name="Vandamme P."/>
        </authorList>
    </citation>
    <scope>NUCLEOTIDE SEQUENCE [LARGE SCALE GENOMIC DNA]</scope>
    <source>
        <strain evidence="20 21">LMG 1637</strain>
    </source>
</reference>
<dbReference type="Proteomes" id="UP000615326">
    <property type="component" value="Unassembled WGS sequence"/>
</dbReference>
<evidence type="ECO:0000256" key="18">
    <source>
        <dbReference type="SAM" id="Phobius"/>
    </source>
</evidence>
<evidence type="ECO:0000256" key="2">
    <source>
        <dbReference type="ARBA" id="ARBA00006474"/>
    </source>
</evidence>
<dbReference type="InterPro" id="IPR027417">
    <property type="entry name" value="P-loop_NTPase"/>
</dbReference>
<dbReference type="PANTHER" id="PTHR22683:SF41">
    <property type="entry name" value="DNA TRANSLOCASE FTSK"/>
    <property type="match status" value="1"/>
</dbReference>
<dbReference type="InterPro" id="IPR050206">
    <property type="entry name" value="FtsK/SpoIIIE/SftA"/>
</dbReference>
<dbReference type="InterPro" id="IPR036388">
    <property type="entry name" value="WH-like_DNA-bd_sf"/>
</dbReference>
<feature type="compositionally biased region" description="Basic and acidic residues" evidence="17">
    <location>
        <begin position="361"/>
        <end position="375"/>
    </location>
</feature>
<feature type="compositionally biased region" description="Polar residues" evidence="17">
    <location>
        <begin position="255"/>
        <end position="264"/>
    </location>
</feature>
<dbReference type="EMBL" id="WOSW01000001">
    <property type="protein sequence ID" value="NHO31332.1"/>
    <property type="molecule type" value="Genomic_DNA"/>
</dbReference>
<feature type="transmembrane region" description="Helical" evidence="18">
    <location>
        <begin position="173"/>
        <end position="193"/>
    </location>
</feature>
<evidence type="ECO:0000256" key="4">
    <source>
        <dbReference type="ARBA" id="ARBA00022475"/>
    </source>
</evidence>
<dbReference type="InterPro" id="IPR041027">
    <property type="entry name" value="FtsK_alpha"/>
</dbReference>
<organism evidence="20 21">
    <name type="scientific">Acetobacter fallax</name>
    <dbReference type="NCBI Taxonomy" id="1737473"/>
    <lineage>
        <taxon>Bacteria</taxon>
        <taxon>Pseudomonadati</taxon>
        <taxon>Pseudomonadota</taxon>
        <taxon>Alphaproteobacteria</taxon>
        <taxon>Acetobacterales</taxon>
        <taxon>Acetobacteraceae</taxon>
        <taxon>Acetobacter</taxon>
    </lineage>
</organism>
<evidence type="ECO:0000256" key="13">
    <source>
        <dbReference type="ARBA" id="ARBA00023306"/>
    </source>
</evidence>
<feature type="region of interest" description="Disordered" evidence="17">
    <location>
        <begin position="324"/>
        <end position="454"/>
    </location>
</feature>
<accession>A0ABX0K6F5</accession>
<feature type="domain" description="FtsK" evidence="19">
    <location>
        <begin position="590"/>
        <end position="809"/>
    </location>
</feature>
<feature type="transmembrane region" description="Helical" evidence="18">
    <location>
        <begin position="109"/>
        <end position="133"/>
    </location>
</feature>
<evidence type="ECO:0000256" key="12">
    <source>
        <dbReference type="ARBA" id="ARBA00023136"/>
    </source>
</evidence>
<dbReference type="Pfam" id="PF09397">
    <property type="entry name" value="FtsK_gamma"/>
    <property type="match status" value="1"/>
</dbReference>
<dbReference type="SMART" id="SM00843">
    <property type="entry name" value="Ftsk_gamma"/>
    <property type="match status" value="1"/>
</dbReference>
<keyword evidence="11" id="KW-0238">DNA-binding</keyword>
<comment type="caution">
    <text evidence="20">The sequence shown here is derived from an EMBL/GenBank/DDBJ whole genome shotgun (WGS) entry which is preliminary data.</text>
</comment>
<feature type="compositionally biased region" description="Low complexity" evidence="17">
    <location>
        <begin position="376"/>
        <end position="385"/>
    </location>
</feature>
<comment type="similarity">
    <text evidence="2">Belongs to the FtsK/SpoIIIE/SftA family.</text>
</comment>
<feature type="transmembrane region" description="Helical" evidence="18">
    <location>
        <begin position="76"/>
        <end position="97"/>
    </location>
</feature>
<evidence type="ECO:0000256" key="10">
    <source>
        <dbReference type="ARBA" id="ARBA00022989"/>
    </source>
</evidence>
<dbReference type="InterPro" id="IPR018541">
    <property type="entry name" value="Ftsk_gamma"/>
</dbReference>
<dbReference type="SUPFAM" id="SSF46785">
    <property type="entry name" value="Winged helix' DNA-binding domain"/>
    <property type="match status" value="1"/>
</dbReference>
<keyword evidence="13" id="KW-0131">Cell cycle</keyword>
<evidence type="ECO:0000256" key="3">
    <source>
        <dbReference type="ARBA" id="ARBA00020887"/>
    </source>
</evidence>
<keyword evidence="10 18" id="KW-1133">Transmembrane helix</keyword>
<protein>
    <recommendedName>
        <fullName evidence="3">DNA translocase FtsK</fullName>
    </recommendedName>
</protein>
<evidence type="ECO:0000256" key="8">
    <source>
        <dbReference type="ARBA" id="ARBA00022829"/>
    </source>
</evidence>
<evidence type="ECO:0000256" key="9">
    <source>
        <dbReference type="ARBA" id="ARBA00022840"/>
    </source>
</evidence>
<proteinExistence type="inferred from homology"/>
<evidence type="ECO:0000256" key="11">
    <source>
        <dbReference type="ARBA" id="ARBA00023125"/>
    </source>
</evidence>
<evidence type="ECO:0000256" key="1">
    <source>
        <dbReference type="ARBA" id="ARBA00004651"/>
    </source>
</evidence>
<evidence type="ECO:0000256" key="7">
    <source>
        <dbReference type="ARBA" id="ARBA00022741"/>
    </source>
</evidence>
<comment type="subcellular location">
    <subcellularLocation>
        <location evidence="1">Cell membrane</location>
        <topology evidence="1">Multi-pass membrane protein</topology>
    </subcellularLocation>
</comment>
<dbReference type="GO" id="GO:0051301">
    <property type="term" value="P:cell division"/>
    <property type="evidence" value="ECO:0007669"/>
    <property type="project" value="UniProtKB-KW"/>
</dbReference>
<keyword evidence="7 16" id="KW-0547">Nucleotide-binding</keyword>
<dbReference type="Gene3D" id="1.10.10.10">
    <property type="entry name" value="Winged helix-like DNA-binding domain superfamily/Winged helix DNA-binding domain"/>
    <property type="match status" value="1"/>
</dbReference>
<evidence type="ECO:0000256" key="15">
    <source>
        <dbReference type="ARBA" id="ARBA00025923"/>
    </source>
</evidence>
<dbReference type="InterPro" id="IPR036390">
    <property type="entry name" value="WH_DNA-bd_sf"/>
</dbReference>
<comment type="function">
    <text evidence="14">Essential cell division protein that coordinates cell division and chromosome segregation. The N-terminus is involved in assembly of the cell-division machinery. The C-terminus functions as a DNA motor that moves dsDNA in an ATP-dependent manner towards the dif recombination site, which is located within the replication terminus region. Translocation stops specifically at Xer-dif sites, where FtsK interacts with the Xer recombinase, allowing activation of chromosome unlinking by recombination. FtsK orienting polar sequences (KOPS) guide the direction of DNA translocation. FtsK can remove proteins from DNA as it translocates, but translocation stops specifically at XerCD-dif site, thereby preventing removal of XerC and XerD from dif.</text>
</comment>
<evidence type="ECO:0000256" key="14">
    <source>
        <dbReference type="ARBA" id="ARBA00024784"/>
    </source>
</evidence>
<evidence type="ECO:0000256" key="5">
    <source>
        <dbReference type="ARBA" id="ARBA00022618"/>
    </source>
</evidence>
<evidence type="ECO:0000313" key="20">
    <source>
        <dbReference type="EMBL" id="NHO31332.1"/>
    </source>
</evidence>
<keyword evidence="6 18" id="KW-0812">Transmembrane</keyword>
<dbReference type="Pfam" id="PF17854">
    <property type="entry name" value="FtsK_alpha"/>
    <property type="match status" value="1"/>
</dbReference>
<sequence>MARLSRLTTPDLSSPALKTSLRRRGDEVGGIVLWVLALALAATFWSYDPLDPSSNVATSRLATNLLGWPGAWVADMLIQGFGLATAIPVIALAAWGWRIFRHRGLSVFILRAIALGCLLPVCSALFASIPLLITAIHAPAWPADSGIGGGIGSTTARAALAAGTSAIGPAGEVIIWLLGLVLAFLLGVLAFGLDRREWHAIGKTAAAGGLFLGRQPGRLARSIIARQRRDAGGGVTTMGAYENARVHNGAESEDTSYGRQSWTPRRSDSASDAAVTSVSRRGMVARGNDSQRRENPSPAPAVSRYSSDAANAETGNALALIAPPAESLPANRPRGRMAVSVPSEAEEDAPVISLPGPAAERQQEHADAPVARKPETPAVTAPETTMRPPEPGQRPVVPAQAEASGDIRTDDGSKKSLLSRLFGGRGEAETEGASASPSKRAGRGAPPAGGTGWVLPPVSLLRTVPESRAEAGPSREMLEANARLLETVLADFGVQGTIVDLHPGPVVTLYELEPAPGIRSARVIGLADDVARSLSVLSVRIATVPGRNVIGIEVPNAVRETVYLSELFNRPEWTGSSGRLELALGKDIAGESVFSDLAKMPHLLVAGTTGSGKSVGINSMILSLLFRHSPDECRLIMIDPKVLELSIYDGIPHLLTPVVTEPPKAVAALKWVVREMDRRYRSMSHLQVRNIAGYNERAAQVRDRGEEVTRRVQTGYDPETGNPIFEEQSLTLEPLPFIVVVIDEMADLMMTAGKEIDAAVQRLAQKARAAGIHVIMATQRPSVDVITGTIKANFPTRISFQVISKFDSRTILGEQGAEQLLGQGDMLFMQGGGRVTRVHGPFVADSEVEAVVAFLQEQGEPIYDEDVISEREDEAASGPFDAGTGSDGDSSLYDKAVAIVIREGKASTSFVQRHLSIGYNRAAKLIEQMEKNGIVSGADHVGRRKVLIGRGADD</sequence>
<evidence type="ECO:0000313" key="21">
    <source>
        <dbReference type="Proteomes" id="UP000615326"/>
    </source>
</evidence>
<dbReference type="PROSITE" id="PS50901">
    <property type="entry name" value="FTSK"/>
    <property type="match status" value="1"/>
</dbReference>
<feature type="binding site" evidence="16">
    <location>
        <begin position="607"/>
        <end position="614"/>
    </location>
    <ligand>
        <name>ATP</name>
        <dbReference type="ChEBI" id="CHEBI:30616"/>
    </ligand>
</feature>
<keyword evidence="12 18" id="KW-0472">Membrane</keyword>
<evidence type="ECO:0000259" key="19">
    <source>
        <dbReference type="PROSITE" id="PS50901"/>
    </source>
</evidence>
<evidence type="ECO:0000256" key="16">
    <source>
        <dbReference type="PROSITE-ProRule" id="PRU00289"/>
    </source>
</evidence>
<comment type="subunit">
    <text evidence="15">Homohexamer. Forms a ring that surrounds DNA.</text>
</comment>
<keyword evidence="9 16" id="KW-0067">ATP-binding</keyword>
<dbReference type="RefSeq" id="WP_173575890.1">
    <property type="nucleotide sequence ID" value="NZ_WOSW01000001.1"/>
</dbReference>
<dbReference type="GO" id="GO:0005524">
    <property type="term" value="F:ATP binding"/>
    <property type="evidence" value="ECO:0007669"/>
    <property type="project" value="UniProtKB-KW"/>
</dbReference>
<dbReference type="Gene3D" id="3.30.980.40">
    <property type="match status" value="1"/>
</dbReference>
<keyword evidence="8" id="KW-0159">Chromosome partition</keyword>
<dbReference type="Pfam" id="PF01580">
    <property type="entry name" value="FtsK_SpoIIIE"/>
    <property type="match status" value="1"/>
</dbReference>
<dbReference type="InterPro" id="IPR025199">
    <property type="entry name" value="FtsK_4TM"/>
</dbReference>
<dbReference type="PANTHER" id="PTHR22683">
    <property type="entry name" value="SPORULATION PROTEIN RELATED"/>
    <property type="match status" value="1"/>
</dbReference>
<dbReference type="Pfam" id="PF13491">
    <property type="entry name" value="FtsK_4TM"/>
    <property type="match status" value="1"/>
</dbReference>
<feature type="region of interest" description="Disordered" evidence="17">
    <location>
        <begin position="242"/>
        <end position="309"/>
    </location>
</feature>
<dbReference type="SUPFAM" id="SSF52540">
    <property type="entry name" value="P-loop containing nucleoside triphosphate hydrolases"/>
    <property type="match status" value="1"/>
</dbReference>
<evidence type="ECO:0000256" key="17">
    <source>
        <dbReference type="SAM" id="MobiDB-lite"/>
    </source>
</evidence>
<dbReference type="CDD" id="cd01127">
    <property type="entry name" value="TrwB_TraG_TraD_VirD4"/>
    <property type="match status" value="1"/>
</dbReference>
<feature type="compositionally biased region" description="Low complexity" evidence="17">
    <location>
        <begin position="270"/>
        <end position="281"/>
    </location>
</feature>
<keyword evidence="5 20" id="KW-0132">Cell division</keyword>
<dbReference type="InterPro" id="IPR002543">
    <property type="entry name" value="FtsK_dom"/>
</dbReference>
<feature type="compositionally biased region" description="Basic and acidic residues" evidence="17">
    <location>
        <begin position="405"/>
        <end position="414"/>
    </location>
</feature>
<name>A0ABX0K6F5_9PROT</name>
<gene>
    <name evidence="20" type="ORF">GOB84_01925</name>
</gene>
<evidence type="ECO:0000256" key="6">
    <source>
        <dbReference type="ARBA" id="ARBA00022692"/>
    </source>
</evidence>
<keyword evidence="4" id="KW-1003">Cell membrane</keyword>